<dbReference type="CDD" id="cd07984">
    <property type="entry name" value="LPLAT_LABLAT-like"/>
    <property type="match status" value="1"/>
</dbReference>
<comment type="subcellular location">
    <subcellularLocation>
        <location evidence="1">Cell inner membrane</location>
    </subcellularLocation>
</comment>
<comment type="caution">
    <text evidence="8">The sequence shown here is derived from an EMBL/GenBank/DDBJ whole genome shotgun (WGS) entry which is preliminary data.</text>
</comment>
<keyword evidence="2" id="KW-1003">Cell membrane</keyword>
<dbReference type="EMBL" id="JARVCO010000002">
    <property type="protein sequence ID" value="MDZ8117182.1"/>
    <property type="molecule type" value="Genomic_DNA"/>
</dbReference>
<evidence type="ECO:0000313" key="9">
    <source>
        <dbReference type="Proteomes" id="UP001290861"/>
    </source>
</evidence>
<evidence type="ECO:0000256" key="6">
    <source>
        <dbReference type="ARBA" id="ARBA00023315"/>
    </source>
</evidence>
<evidence type="ECO:0000256" key="5">
    <source>
        <dbReference type="ARBA" id="ARBA00023136"/>
    </source>
</evidence>
<proteinExistence type="predicted"/>
<gene>
    <name evidence="8" type="ORF">P9H32_00970</name>
</gene>
<evidence type="ECO:0000256" key="1">
    <source>
        <dbReference type="ARBA" id="ARBA00004533"/>
    </source>
</evidence>
<keyword evidence="7" id="KW-0812">Transmembrane</keyword>
<dbReference type="GO" id="GO:0016746">
    <property type="term" value="F:acyltransferase activity"/>
    <property type="evidence" value="ECO:0007669"/>
    <property type="project" value="UniProtKB-KW"/>
</dbReference>
<dbReference type="PANTHER" id="PTHR30606">
    <property type="entry name" value="LIPID A BIOSYNTHESIS LAUROYL ACYLTRANSFERASE"/>
    <property type="match status" value="1"/>
</dbReference>
<name>A0ABU5MSS1_9BACT</name>
<dbReference type="Proteomes" id="UP001290861">
    <property type="component" value="Unassembled WGS sequence"/>
</dbReference>
<reference evidence="8 9" key="1">
    <citation type="journal article" date="2024" name="Appl. Environ. Microbiol.">
        <title>Pontiella agarivorans sp. nov., a novel marine anaerobic bacterium capable of degrading macroalgal polysaccharides and fixing nitrogen.</title>
        <authorList>
            <person name="Liu N."/>
            <person name="Kivenson V."/>
            <person name="Peng X."/>
            <person name="Cui Z."/>
            <person name="Lankiewicz T.S."/>
            <person name="Gosselin K.M."/>
            <person name="English C.J."/>
            <person name="Blair E.M."/>
            <person name="O'Malley M.A."/>
            <person name="Valentine D.L."/>
        </authorList>
    </citation>
    <scope>NUCLEOTIDE SEQUENCE [LARGE SCALE GENOMIC DNA]</scope>
    <source>
        <strain evidence="8 9">NLcol2</strain>
    </source>
</reference>
<keyword evidence="7" id="KW-1133">Transmembrane helix</keyword>
<keyword evidence="9" id="KW-1185">Reference proteome</keyword>
<keyword evidence="5 7" id="KW-0472">Membrane</keyword>
<organism evidence="8 9">
    <name type="scientific">Pontiella agarivorans</name>
    <dbReference type="NCBI Taxonomy" id="3038953"/>
    <lineage>
        <taxon>Bacteria</taxon>
        <taxon>Pseudomonadati</taxon>
        <taxon>Kiritimatiellota</taxon>
        <taxon>Kiritimatiellia</taxon>
        <taxon>Kiritimatiellales</taxon>
        <taxon>Pontiellaceae</taxon>
        <taxon>Pontiella</taxon>
    </lineage>
</organism>
<evidence type="ECO:0000256" key="3">
    <source>
        <dbReference type="ARBA" id="ARBA00022519"/>
    </source>
</evidence>
<feature type="transmembrane region" description="Helical" evidence="7">
    <location>
        <begin position="24"/>
        <end position="44"/>
    </location>
</feature>
<evidence type="ECO:0000313" key="8">
    <source>
        <dbReference type="EMBL" id="MDZ8117182.1"/>
    </source>
</evidence>
<accession>A0ABU5MSS1</accession>
<sequence>MNYRPKHIAEYAALKFFQFCFNILPYRLALALGAGLGWLAFYVVRWRVANAKERIREVLGSDLPAREVNRIAFLSMRYMFFNMVDVLRYRFWTQARFRKYTDFQLASDRLHEFLKSGRGAVCATPHMGSWELGGRASEVFDVPLFFIVGVQRNPLFNQFINRLRGGTGEQALPRDDPMLLRKVMRKLKTGQVLAMTNDLRSRTKGIAVQFLGKEANMVGGMALFARQAKVPIFPMVVYRESWTQHRCILFDPIEPDFALSREDDWQRMTQLTMTMYENEIRKRPEQYFWYNKRWVLDPFIEEVPEPSPGQPAPSEQNAP</sequence>
<dbReference type="Pfam" id="PF03279">
    <property type="entry name" value="Lip_A_acyltrans"/>
    <property type="match status" value="1"/>
</dbReference>
<dbReference type="PANTHER" id="PTHR30606:SF10">
    <property type="entry name" value="PHOSPHATIDYLINOSITOL MANNOSIDE ACYLTRANSFERASE"/>
    <property type="match status" value="1"/>
</dbReference>
<evidence type="ECO:0000256" key="4">
    <source>
        <dbReference type="ARBA" id="ARBA00022679"/>
    </source>
</evidence>
<dbReference type="RefSeq" id="WP_322606987.1">
    <property type="nucleotide sequence ID" value="NZ_JARVCO010000002.1"/>
</dbReference>
<protein>
    <submittedName>
        <fullName evidence="8">Lysophospholipid acyltransferase family protein</fullName>
    </submittedName>
</protein>
<dbReference type="InterPro" id="IPR004960">
    <property type="entry name" value="LipA_acyltrans"/>
</dbReference>
<keyword evidence="6 8" id="KW-0012">Acyltransferase</keyword>
<evidence type="ECO:0000256" key="7">
    <source>
        <dbReference type="SAM" id="Phobius"/>
    </source>
</evidence>
<keyword evidence="4" id="KW-0808">Transferase</keyword>
<evidence type="ECO:0000256" key="2">
    <source>
        <dbReference type="ARBA" id="ARBA00022475"/>
    </source>
</evidence>
<keyword evidence="3" id="KW-0997">Cell inner membrane</keyword>